<dbReference type="GO" id="GO:0016491">
    <property type="term" value="F:oxidoreductase activity"/>
    <property type="evidence" value="ECO:0007669"/>
    <property type="project" value="UniProtKB-KW"/>
</dbReference>
<evidence type="ECO:0000313" key="9">
    <source>
        <dbReference type="EMBL" id="OIQ75970.1"/>
    </source>
</evidence>
<keyword evidence="4" id="KW-1015">Disulfide bond</keyword>
<dbReference type="Gene3D" id="3.40.30.10">
    <property type="entry name" value="Glutaredoxin"/>
    <property type="match status" value="1"/>
</dbReference>
<dbReference type="AlphaFoldDB" id="A0A1J5PY22"/>
<name>A0A1J5PY22_9ZZZZ</name>
<reference evidence="9" key="1">
    <citation type="submission" date="2016-10" db="EMBL/GenBank/DDBJ databases">
        <title>Sequence of Gallionella enrichment culture.</title>
        <authorList>
            <person name="Poehlein A."/>
            <person name="Muehling M."/>
            <person name="Daniel R."/>
        </authorList>
    </citation>
    <scope>NUCLEOTIDE SEQUENCE</scope>
</reference>
<proteinExistence type="inferred from homology"/>
<dbReference type="CDD" id="cd02972">
    <property type="entry name" value="DsbA_family"/>
    <property type="match status" value="1"/>
</dbReference>
<comment type="caution">
    <text evidence="9">The sequence shown here is derived from an EMBL/GenBank/DDBJ whole genome shotgun (WGS) entry which is preliminary data.</text>
</comment>
<evidence type="ECO:0000256" key="3">
    <source>
        <dbReference type="ARBA" id="ARBA00023002"/>
    </source>
</evidence>
<evidence type="ECO:0000259" key="8">
    <source>
        <dbReference type="Pfam" id="PF13462"/>
    </source>
</evidence>
<feature type="transmembrane region" description="Helical" evidence="7">
    <location>
        <begin position="39"/>
        <end position="58"/>
    </location>
</feature>
<keyword evidence="7" id="KW-0472">Membrane</keyword>
<organism evidence="9">
    <name type="scientific">mine drainage metagenome</name>
    <dbReference type="NCBI Taxonomy" id="410659"/>
    <lineage>
        <taxon>unclassified sequences</taxon>
        <taxon>metagenomes</taxon>
        <taxon>ecological metagenomes</taxon>
    </lineage>
</organism>
<evidence type="ECO:0000256" key="5">
    <source>
        <dbReference type="ARBA" id="ARBA00023284"/>
    </source>
</evidence>
<feature type="domain" description="Thioredoxin-like fold" evidence="8">
    <location>
        <begin position="84"/>
        <end position="231"/>
    </location>
</feature>
<dbReference type="PANTHER" id="PTHR13887:SF14">
    <property type="entry name" value="DISULFIDE BOND FORMATION PROTEIN D"/>
    <property type="match status" value="1"/>
</dbReference>
<evidence type="ECO:0000256" key="7">
    <source>
        <dbReference type="SAM" id="Phobius"/>
    </source>
</evidence>
<dbReference type="SUPFAM" id="SSF52833">
    <property type="entry name" value="Thioredoxin-like"/>
    <property type="match status" value="1"/>
</dbReference>
<keyword evidence="3" id="KW-0560">Oxidoreductase</keyword>
<keyword evidence="7" id="KW-1133">Transmembrane helix</keyword>
<evidence type="ECO:0000256" key="1">
    <source>
        <dbReference type="ARBA" id="ARBA00005791"/>
    </source>
</evidence>
<evidence type="ECO:0000256" key="4">
    <source>
        <dbReference type="ARBA" id="ARBA00023157"/>
    </source>
</evidence>
<dbReference type="EMBL" id="MLJW01002001">
    <property type="protein sequence ID" value="OIQ75970.1"/>
    <property type="molecule type" value="Genomic_DNA"/>
</dbReference>
<sequence>MSGTSNDGRESKAEKRIQAAAARKAAESREQRQRRTTRIITVASIALVVIVGVVFSITTNKTNTNVALPPSAIVANNSGLTFNDSAKPVIDVWEDFQCPACGLFEKDNGQTLYDVVTSGKAKVVFHMLSFIGPESVSLANAGGCADKVGKFVKLHSYLYSHQVTENSGFWTTNSILAAGQAAGINDPAFAKCVTAGTYSKWVQNIEASGTTQNINQTPTILINGKELDRNSGIYGDPVLFKAALANAGVK</sequence>
<protein>
    <recommendedName>
        <fullName evidence="8">Thioredoxin-like fold domain-containing protein</fullName>
    </recommendedName>
</protein>
<dbReference type="Pfam" id="PF13462">
    <property type="entry name" value="Thioredoxin_4"/>
    <property type="match status" value="1"/>
</dbReference>
<comment type="similarity">
    <text evidence="1">Belongs to the thioredoxin family. DsbA subfamily.</text>
</comment>
<feature type="compositionally biased region" description="Basic and acidic residues" evidence="6">
    <location>
        <begin position="24"/>
        <end position="33"/>
    </location>
</feature>
<evidence type="ECO:0000256" key="6">
    <source>
        <dbReference type="SAM" id="MobiDB-lite"/>
    </source>
</evidence>
<gene>
    <name evidence="9" type="ORF">GALL_423560</name>
</gene>
<feature type="region of interest" description="Disordered" evidence="6">
    <location>
        <begin position="1"/>
        <end position="33"/>
    </location>
</feature>
<keyword evidence="7" id="KW-0812">Transmembrane</keyword>
<dbReference type="PANTHER" id="PTHR13887">
    <property type="entry name" value="GLUTATHIONE S-TRANSFERASE KAPPA"/>
    <property type="match status" value="1"/>
</dbReference>
<keyword evidence="2" id="KW-0732">Signal</keyword>
<dbReference type="InterPro" id="IPR036249">
    <property type="entry name" value="Thioredoxin-like_sf"/>
</dbReference>
<evidence type="ECO:0000256" key="2">
    <source>
        <dbReference type="ARBA" id="ARBA00022729"/>
    </source>
</evidence>
<accession>A0A1J5PY22</accession>
<feature type="compositionally biased region" description="Basic and acidic residues" evidence="6">
    <location>
        <begin position="7"/>
        <end position="17"/>
    </location>
</feature>
<keyword evidence="5" id="KW-0676">Redox-active center</keyword>
<dbReference type="InterPro" id="IPR012336">
    <property type="entry name" value="Thioredoxin-like_fold"/>
</dbReference>